<name>D9S9S3_FIBSS</name>
<dbReference type="HOGENOM" id="CLU_175653_2_0_0"/>
<evidence type="ECO:0000313" key="2">
    <source>
        <dbReference type="Proteomes" id="UP000000517"/>
    </source>
</evidence>
<dbReference type="Proteomes" id="UP000000517">
    <property type="component" value="Chromosome"/>
</dbReference>
<sequence>MEREKRRMLMKKEYDFSKMKAVKNPYAKVLKKQITIRLNVETIDYFKNMAEELGIPYQVLMDSYLTDCANAKRKLKISWK</sequence>
<dbReference type="InterPro" id="IPR022148">
    <property type="entry name" value="CopG_antitoxin"/>
</dbReference>
<evidence type="ECO:0000313" key="1">
    <source>
        <dbReference type="EMBL" id="ADL26159.1"/>
    </source>
</evidence>
<accession>D9S9S3</accession>
<dbReference type="KEGG" id="fsc:FSU_1238"/>
<dbReference type="EMBL" id="CP002158">
    <property type="protein sequence ID" value="ADL26159.1"/>
    <property type="molecule type" value="Genomic_DNA"/>
</dbReference>
<reference evidence="2" key="1">
    <citation type="submission" date="2010-08" db="EMBL/GenBank/DDBJ databases">
        <title>Complete sequence of Fibrobacter succinogenes subsp. succinogenes S85.</title>
        <authorList>
            <person name="Durkin A.S."/>
            <person name="Nelson K.E."/>
            <person name="Morrison M."/>
            <person name="Forsberg C.W."/>
            <person name="Wilson D.B."/>
            <person name="Russell J.B."/>
            <person name="Cann I.K.O."/>
            <person name="Mackie R.I."/>
            <person name="White B.A."/>
        </authorList>
    </citation>
    <scope>NUCLEOTIDE SEQUENCE [LARGE SCALE GENOMIC DNA]</scope>
    <source>
        <strain evidence="2">ATCC 19169 / S85</strain>
    </source>
</reference>
<organism evidence="1 2">
    <name type="scientific">Fibrobacter succinogenes (strain ATCC 19169 / S85)</name>
    <dbReference type="NCBI Taxonomy" id="59374"/>
    <lineage>
        <taxon>Bacteria</taxon>
        <taxon>Pseudomonadati</taxon>
        <taxon>Fibrobacterota</taxon>
        <taxon>Fibrobacteria</taxon>
        <taxon>Fibrobacterales</taxon>
        <taxon>Fibrobacteraceae</taxon>
        <taxon>Fibrobacter</taxon>
    </lineage>
</organism>
<evidence type="ECO:0008006" key="3">
    <source>
        <dbReference type="Google" id="ProtNLM"/>
    </source>
</evidence>
<gene>
    <name evidence="1" type="ordered locus">FSU_1238</name>
</gene>
<dbReference type="Pfam" id="PF12441">
    <property type="entry name" value="CopG_antitoxin"/>
    <property type="match status" value="1"/>
</dbReference>
<dbReference type="eggNOG" id="COG3514">
    <property type="taxonomic scope" value="Bacteria"/>
</dbReference>
<dbReference type="AlphaFoldDB" id="D9S9S3"/>
<dbReference type="PATRIC" id="fig|59374.8.peg.1197"/>
<protein>
    <recommendedName>
        <fullName evidence="3">Antitoxin</fullName>
    </recommendedName>
</protein>
<proteinExistence type="predicted"/>